<reference evidence="3 4" key="1">
    <citation type="journal article" date="2018" name="Mol. Plant">
        <title>The genome of Artemisia annua provides insight into the evolution of Asteraceae family and artemisinin biosynthesis.</title>
        <authorList>
            <person name="Shen Q."/>
            <person name="Zhang L."/>
            <person name="Liao Z."/>
            <person name="Wang S."/>
            <person name="Yan T."/>
            <person name="Shi P."/>
            <person name="Liu M."/>
            <person name="Fu X."/>
            <person name="Pan Q."/>
            <person name="Wang Y."/>
            <person name="Lv Z."/>
            <person name="Lu X."/>
            <person name="Zhang F."/>
            <person name="Jiang W."/>
            <person name="Ma Y."/>
            <person name="Chen M."/>
            <person name="Hao X."/>
            <person name="Li L."/>
            <person name="Tang Y."/>
            <person name="Lv G."/>
            <person name="Zhou Y."/>
            <person name="Sun X."/>
            <person name="Brodelius P.E."/>
            <person name="Rose J.K.C."/>
            <person name="Tang K."/>
        </authorList>
    </citation>
    <scope>NUCLEOTIDE SEQUENCE [LARGE SCALE GENOMIC DNA]</scope>
    <source>
        <strain evidence="4">cv. Huhao1</strain>
        <tissue evidence="3">Leaf</tissue>
    </source>
</reference>
<feature type="domain" description="Retrovirus-related Pol polyprotein from transposon TNT 1-94-like beta-barrel" evidence="2">
    <location>
        <begin position="50"/>
        <end position="127"/>
    </location>
</feature>
<feature type="compositionally biased region" description="Polar residues" evidence="1">
    <location>
        <begin position="22"/>
        <end position="34"/>
    </location>
</feature>
<dbReference type="InterPro" id="IPR054722">
    <property type="entry name" value="PolX-like_BBD"/>
</dbReference>
<evidence type="ECO:0000259" key="2">
    <source>
        <dbReference type="Pfam" id="PF22936"/>
    </source>
</evidence>
<keyword evidence="4" id="KW-1185">Reference proteome</keyword>
<evidence type="ECO:0000313" key="3">
    <source>
        <dbReference type="EMBL" id="PWA67774.1"/>
    </source>
</evidence>
<name>A0A2U1N2V1_ARTAN</name>
<dbReference type="EMBL" id="PKPP01003764">
    <property type="protein sequence ID" value="PWA67774.1"/>
    <property type="molecule type" value="Genomic_DNA"/>
</dbReference>
<protein>
    <recommendedName>
        <fullName evidence="2">Retrovirus-related Pol polyprotein from transposon TNT 1-94-like beta-barrel domain-containing protein</fullName>
    </recommendedName>
</protein>
<dbReference type="Proteomes" id="UP000245207">
    <property type="component" value="Unassembled WGS sequence"/>
</dbReference>
<dbReference type="PANTHER" id="PTHR47592">
    <property type="entry name" value="PBF68 PROTEIN"/>
    <property type="match status" value="1"/>
</dbReference>
<comment type="caution">
    <text evidence="3">The sequence shown here is derived from an EMBL/GenBank/DDBJ whole genome shotgun (WGS) entry which is preliminary data.</text>
</comment>
<sequence length="183" mass="21317">MSKISFGMVSTPKTYKRKSESHATSSTLQALNPTRTRKRERSREPNPRGWYLNSLATMHVCNSRDMFMDYRYVYGQRRIMGNTPPLDVIGKGTVMIRFKSGGSITLTDVLHVPTIKINLVSIKELKLNRFKFNYREADKEVDIYEYNYSKRCREILGQGYNKCGLYRLSINNEWPDANIIELD</sequence>
<proteinExistence type="predicted"/>
<gene>
    <name evidence="3" type="ORF">CTI12_AA314200</name>
</gene>
<accession>A0A2U1N2V1</accession>
<organism evidence="3 4">
    <name type="scientific">Artemisia annua</name>
    <name type="common">Sweet wormwood</name>
    <dbReference type="NCBI Taxonomy" id="35608"/>
    <lineage>
        <taxon>Eukaryota</taxon>
        <taxon>Viridiplantae</taxon>
        <taxon>Streptophyta</taxon>
        <taxon>Embryophyta</taxon>
        <taxon>Tracheophyta</taxon>
        <taxon>Spermatophyta</taxon>
        <taxon>Magnoliopsida</taxon>
        <taxon>eudicotyledons</taxon>
        <taxon>Gunneridae</taxon>
        <taxon>Pentapetalae</taxon>
        <taxon>asterids</taxon>
        <taxon>campanulids</taxon>
        <taxon>Asterales</taxon>
        <taxon>Asteraceae</taxon>
        <taxon>Asteroideae</taxon>
        <taxon>Anthemideae</taxon>
        <taxon>Artemisiinae</taxon>
        <taxon>Artemisia</taxon>
    </lineage>
</organism>
<dbReference type="PANTHER" id="PTHR47592:SF27">
    <property type="entry name" value="OS08G0421700 PROTEIN"/>
    <property type="match status" value="1"/>
</dbReference>
<evidence type="ECO:0000256" key="1">
    <source>
        <dbReference type="SAM" id="MobiDB-lite"/>
    </source>
</evidence>
<dbReference type="OrthoDB" id="2596766at2759"/>
<dbReference type="AlphaFoldDB" id="A0A2U1N2V1"/>
<feature type="region of interest" description="Disordered" evidence="1">
    <location>
        <begin position="1"/>
        <end position="48"/>
    </location>
</feature>
<evidence type="ECO:0000313" key="4">
    <source>
        <dbReference type="Proteomes" id="UP000245207"/>
    </source>
</evidence>
<dbReference type="Pfam" id="PF22936">
    <property type="entry name" value="Pol_BBD"/>
    <property type="match status" value="1"/>
</dbReference>